<comment type="caution">
    <text evidence="10">The sequence shown here is derived from an EMBL/GenBank/DDBJ whole genome shotgun (WGS) entry which is preliminary data.</text>
</comment>
<dbReference type="InterPro" id="IPR046450">
    <property type="entry name" value="PA_dom_sf"/>
</dbReference>
<protein>
    <submittedName>
        <fullName evidence="10">S8 family serine peptidase</fullName>
    </submittedName>
    <submittedName>
        <fullName evidence="9">Subtilisin family serine protease</fullName>
    </submittedName>
</protein>
<dbReference type="EMBL" id="JABJRC010000005">
    <property type="protein sequence ID" value="NOL42722.1"/>
    <property type="molecule type" value="Genomic_DNA"/>
</dbReference>
<evidence type="ECO:0000256" key="3">
    <source>
        <dbReference type="ARBA" id="ARBA00022801"/>
    </source>
</evidence>
<comment type="similarity">
    <text evidence="1 6">Belongs to the peptidase S8 family.</text>
</comment>
<keyword evidence="2 6" id="KW-0645">Protease</keyword>
<evidence type="ECO:0000259" key="8">
    <source>
        <dbReference type="Pfam" id="PF00082"/>
    </source>
</evidence>
<reference evidence="9 12" key="2">
    <citation type="submission" date="2020-08" db="EMBL/GenBank/DDBJ databases">
        <title>Sequencing the genomes of 1000 actinobacteria strains.</title>
        <authorList>
            <person name="Klenk H.-P."/>
        </authorList>
    </citation>
    <scope>NUCLEOTIDE SEQUENCE [LARGE SCALE GENOMIC DNA]</scope>
    <source>
        <strain evidence="9 12">DSM 15626</strain>
    </source>
</reference>
<dbReference type="InterPro" id="IPR014756">
    <property type="entry name" value="Ig_E-set"/>
</dbReference>
<sequence length="1206" mass="126005">MRRHGRILVTAMAVLATALAVPYGSAAAPPSSGPPVRPGDEGRRTATVTLVTGDKVTVRPAGDSWEVKIDPVRPVGGPAGGFFRQVTKDKVTVIPIEALPLVKSGVLDRSLFDVTGLVRQRLDDAHTAEIPLLVRSKARKALGFGKVTRSLPSGGLDAVVVRKAGAPLELGKLPAGTKVWLNGRAKPLLDVSVPQIGAPTAWQGGHTGAGVKVAVLDSGYDPSHPDLVGAVKDSKDFIGDGIKDTVGHGTHVASILAGRGTASQGKYTGVAKGADLLIGKVCNTVECPFDAIIAGMQWAAASGAKVVNLSLGGSETDGTDPLSAELNRLTESTGTLFVVAAGNSGPRGLVSSPASADAALTVASVTKQDELSEFSSVGPRLGDHALKPDLAAPGSDIVAARAAGTLDDVAVDEQHAQLSGTSMASPHVAGAAAILAGKYPTWTAAQLKASLMSSAKPIQAGVFAQGTGRVDAARAVAQPVSVVPASVSFQAVRWPSANPPEQHKKVTYRNDSDQPVTLGLRLDFRNQDGQAGAGAKLATDKVTVPAKGSADVTVTAAPDGLATGTYSGRITASTADQAIVVQTTLGIFIEPESYDLAFTAIDRNGKTLPTGSSGGTAVVQSLDDWDRRMELVLAGEKLRLPAGKYAVFGAVDTPVPGKVRPAVTMAAIGELDVRADKVVRVDARDGRPAGVQVDRGDARAGGTFGMMVSSEGRLAGAMLGLGPDQYAIPTTTHADFAYYTRAQLEHTGISLVGKPELALAWAPDTAEFVGKQTFEAADAGRGRAEDLEGRDLTGKLALFTLTAADGNVINETVARLRAAGAAAALFYWSEPLPLSVDETEIPLMSVDYPAAVGLAGQRLTFEGKGTSPYRYELAIPELGKIPANPFYRLRDHQLAKVNAAYHSALPGGTAYTDFDTTVGDFYLESGIWSGALPAPYQRTEYYSPGPVVWSPMVRIKQGAGKAPEQSFRGVDRTYRPGEQLTVNWNKPVHGPGFGRLRDRGEERPLQAYRDGDKLDVLVPLLTDAAGHTALADPDELGFTDKGQTALYDAAGKLIGKTGSPDSGVFTVPAATGRYRLTAEVRRTDPSWPLATRVTADWTFTSSRTSKPTELPLLGVRLNPPVDLLGNAPAGRSVTIPVTVSGGQPRKVEVSYDDGATWTPAVLRNSATGWTATIRHPAEGMVSLRSAASDAKGNQIVQTTYRAYRLK</sequence>
<dbReference type="EMBL" id="JACHKF010000001">
    <property type="protein sequence ID" value="MBB6566623.1"/>
    <property type="molecule type" value="Genomic_DNA"/>
</dbReference>
<keyword evidence="7" id="KW-0732">Signal</keyword>
<dbReference type="InterPro" id="IPR022398">
    <property type="entry name" value="Peptidase_S8_His-AS"/>
</dbReference>
<dbReference type="Gene3D" id="3.50.30.30">
    <property type="match status" value="1"/>
</dbReference>
<feature type="active site" description="Charge relay system" evidence="5 6">
    <location>
        <position position="248"/>
    </location>
</feature>
<dbReference type="Proteomes" id="UP000534306">
    <property type="component" value="Unassembled WGS sequence"/>
</dbReference>
<keyword evidence="4 6" id="KW-0720">Serine protease</keyword>
<accession>A0A7Y4P032</accession>
<feature type="signal peptide" evidence="7">
    <location>
        <begin position="1"/>
        <end position="27"/>
    </location>
</feature>
<dbReference type="RefSeq" id="WP_171675221.1">
    <property type="nucleotide sequence ID" value="NZ_BAAAGT010000004.1"/>
</dbReference>
<dbReference type="SUPFAM" id="SSF52743">
    <property type="entry name" value="Subtilisin-like"/>
    <property type="match status" value="1"/>
</dbReference>
<dbReference type="InterPro" id="IPR050131">
    <property type="entry name" value="Peptidase_S8_subtilisin-like"/>
</dbReference>
<dbReference type="InterPro" id="IPR000209">
    <property type="entry name" value="Peptidase_S8/S53_dom"/>
</dbReference>
<dbReference type="InterPro" id="IPR036852">
    <property type="entry name" value="Peptidase_S8/S53_dom_sf"/>
</dbReference>
<gene>
    <name evidence="9" type="ORF">HNR71_002260</name>
    <name evidence="10" type="ORF">HPO96_20975</name>
</gene>
<reference evidence="10 11" key="1">
    <citation type="submission" date="2020-05" db="EMBL/GenBank/DDBJ databases">
        <title>Genome sequence of Kribbella sandramycini ATCC 39419.</title>
        <authorList>
            <person name="Maclea K.S."/>
            <person name="Fair J.L."/>
        </authorList>
    </citation>
    <scope>NUCLEOTIDE SEQUENCE [LARGE SCALE GENOMIC DNA]</scope>
    <source>
        <strain evidence="10 11">ATCC 39419</strain>
    </source>
</reference>
<dbReference type="Gene3D" id="3.40.50.200">
    <property type="entry name" value="Peptidase S8/S53 domain"/>
    <property type="match status" value="1"/>
</dbReference>
<evidence type="ECO:0000256" key="2">
    <source>
        <dbReference type="ARBA" id="ARBA00022670"/>
    </source>
</evidence>
<dbReference type="PANTHER" id="PTHR43806">
    <property type="entry name" value="PEPTIDASE S8"/>
    <property type="match status" value="1"/>
</dbReference>
<dbReference type="InterPro" id="IPR023828">
    <property type="entry name" value="Peptidase_S8_Ser-AS"/>
</dbReference>
<feature type="active site" description="Charge relay system" evidence="5 6">
    <location>
        <position position="422"/>
    </location>
</feature>
<dbReference type="Proteomes" id="UP000553957">
    <property type="component" value="Unassembled WGS sequence"/>
</dbReference>
<evidence type="ECO:0000313" key="9">
    <source>
        <dbReference type="EMBL" id="MBB6566623.1"/>
    </source>
</evidence>
<evidence type="ECO:0000313" key="12">
    <source>
        <dbReference type="Proteomes" id="UP000553957"/>
    </source>
</evidence>
<proteinExistence type="inferred from homology"/>
<dbReference type="GO" id="GO:0004252">
    <property type="term" value="F:serine-type endopeptidase activity"/>
    <property type="evidence" value="ECO:0007669"/>
    <property type="project" value="UniProtKB-UniRule"/>
</dbReference>
<keyword evidence="3 6" id="KW-0378">Hydrolase</keyword>
<evidence type="ECO:0000256" key="1">
    <source>
        <dbReference type="ARBA" id="ARBA00011073"/>
    </source>
</evidence>
<name>A0A7Y4P032_9ACTN</name>
<dbReference type="SUPFAM" id="SSF81296">
    <property type="entry name" value="E set domains"/>
    <property type="match status" value="1"/>
</dbReference>
<keyword evidence="11" id="KW-1185">Reference proteome</keyword>
<dbReference type="PANTHER" id="PTHR43806:SF11">
    <property type="entry name" value="CEREVISIN-RELATED"/>
    <property type="match status" value="1"/>
</dbReference>
<dbReference type="InterPro" id="IPR015500">
    <property type="entry name" value="Peptidase_S8_subtilisin-rel"/>
</dbReference>
<dbReference type="PROSITE" id="PS51892">
    <property type="entry name" value="SUBTILASE"/>
    <property type="match status" value="1"/>
</dbReference>
<feature type="domain" description="Peptidase S8/S53" evidence="8">
    <location>
        <begin position="208"/>
        <end position="466"/>
    </location>
</feature>
<feature type="active site" description="Charge relay system" evidence="5 6">
    <location>
        <position position="217"/>
    </location>
</feature>
<evidence type="ECO:0000313" key="10">
    <source>
        <dbReference type="EMBL" id="NOL42722.1"/>
    </source>
</evidence>
<organism evidence="10 11">
    <name type="scientific">Kribbella sandramycini</name>
    <dbReference type="NCBI Taxonomy" id="60450"/>
    <lineage>
        <taxon>Bacteria</taxon>
        <taxon>Bacillati</taxon>
        <taxon>Actinomycetota</taxon>
        <taxon>Actinomycetes</taxon>
        <taxon>Propionibacteriales</taxon>
        <taxon>Kribbellaceae</taxon>
        <taxon>Kribbella</taxon>
    </lineage>
</organism>
<dbReference type="PROSITE" id="PS00138">
    <property type="entry name" value="SUBTILASE_SER"/>
    <property type="match status" value="1"/>
</dbReference>
<evidence type="ECO:0000256" key="5">
    <source>
        <dbReference type="PIRSR" id="PIRSR615500-1"/>
    </source>
</evidence>
<evidence type="ECO:0000313" key="11">
    <source>
        <dbReference type="Proteomes" id="UP000534306"/>
    </source>
</evidence>
<dbReference type="PROSITE" id="PS00137">
    <property type="entry name" value="SUBTILASE_HIS"/>
    <property type="match status" value="1"/>
</dbReference>
<dbReference type="AlphaFoldDB" id="A0A7Y4P032"/>
<feature type="chain" id="PRO_5036217999" evidence="7">
    <location>
        <begin position="28"/>
        <end position="1206"/>
    </location>
</feature>
<evidence type="ECO:0000256" key="6">
    <source>
        <dbReference type="PROSITE-ProRule" id="PRU01240"/>
    </source>
</evidence>
<evidence type="ECO:0000256" key="4">
    <source>
        <dbReference type="ARBA" id="ARBA00022825"/>
    </source>
</evidence>
<dbReference type="GO" id="GO:0006508">
    <property type="term" value="P:proteolysis"/>
    <property type="evidence" value="ECO:0007669"/>
    <property type="project" value="UniProtKB-KW"/>
</dbReference>
<dbReference type="PRINTS" id="PR00723">
    <property type="entry name" value="SUBTILISIN"/>
</dbReference>
<dbReference type="SUPFAM" id="SSF52025">
    <property type="entry name" value="PA domain"/>
    <property type="match status" value="1"/>
</dbReference>
<dbReference type="Pfam" id="PF00082">
    <property type="entry name" value="Peptidase_S8"/>
    <property type="match status" value="1"/>
</dbReference>
<evidence type="ECO:0000256" key="7">
    <source>
        <dbReference type="SAM" id="SignalP"/>
    </source>
</evidence>